<dbReference type="HOGENOM" id="CLU_2547307_0_0_1"/>
<sequence>MDGKWKSVEDESVLVRLSCMRFFDVENPGGTGEFFAAELWTTAESICNDSFYLLVTCRNIILLTIILSRASEGYIKMSLQSIR</sequence>
<evidence type="ECO:0000313" key="1">
    <source>
        <dbReference type="EMBL" id="CCA25045.1"/>
    </source>
</evidence>
<name>F0WUG5_9STRA</name>
<accession>F0WUG5</accession>
<organism evidence="1">
    <name type="scientific">Albugo laibachii Nc14</name>
    <dbReference type="NCBI Taxonomy" id="890382"/>
    <lineage>
        <taxon>Eukaryota</taxon>
        <taxon>Sar</taxon>
        <taxon>Stramenopiles</taxon>
        <taxon>Oomycota</taxon>
        <taxon>Peronosporomycetes</taxon>
        <taxon>Albuginales</taxon>
        <taxon>Albuginaceae</taxon>
        <taxon>Albugo</taxon>
    </lineage>
</organism>
<protein>
    <submittedName>
        <fullName evidence="1">AlNc14C272G9978 protein</fullName>
    </submittedName>
</protein>
<reference evidence="1" key="2">
    <citation type="submission" date="2011-02" db="EMBL/GenBank/DDBJ databases">
        <authorList>
            <person name="MacLean D."/>
        </authorList>
    </citation>
    <scope>NUCLEOTIDE SEQUENCE</scope>
</reference>
<dbReference type="EMBL" id="FR824317">
    <property type="protein sequence ID" value="CCA25045.1"/>
    <property type="molecule type" value="Genomic_DNA"/>
</dbReference>
<reference evidence="1" key="1">
    <citation type="journal article" date="2011" name="PLoS Biol.">
        <title>Gene gain and loss during evolution of obligate parasitism in the white rust pathogen of Arabidopsis thaliana.</title>
        <authorList>
            <person name="Kemen E."/>
            <person name="Gardiner A."/>
            <person name="Schultz-Larsen T."/>
            <person name="Kemen A.C."/>
            <person name="Balmuth A.L."/>
            <person name="Robert-Seilaniantz A."/>
            <person name="Bailey K."/>
            <person name="Holub E."/>
            <person name="Studholme D.J."/>
            <person name="Maclean D."/>
            <person name="Jones J.D."/>
        </authorList>
    </citation>
    <scope>NUCLEOTIDE SEQUENCE</scope>
</reference>
<proteinExistence type="predicted"/>
<gene>
    <name evidence="1" type="primary">AlNc14C272G9978</name>
    <name evidence="1" type="ORF">ALNC14_111890</name>
</gene>
<dbReference type="AlphaFoldDB" id="F0WUG5"/>